<feature type="transmembrane region" description="Helical" evidence="1">
    <location>
        <begin position="40"/>
        <end position="59"/>
    </location>
</feature>
<name>A0ABP8RH89_9PSEU</name>
<evidence type="ECO:0000256" key="1">
    <source>
        <dbReference type="SAM" id="Phobius"/>
    </source>
</evidence>
<dbReference type="EMBL" id="BAABGT010000014">
    <property type="protein sequence ID" value="GAA4538840.1"/>
    <property type="molecule type" value="Genomic_DNA"/>
</dbReference>
<feature type="transmembrane region" description="Helical" evidence="1">
    <location>
        <begin position="153"/>
        <end position="175"/>
    </location>
</feature>
<dbReference type="Proteomes" id="UP001501598">
    <property type="component" value="Unassembled WGS sequence"/>
</dbReference>
<feature type="transmembrane region" description="Helical" evidence="1">
    <location>
        <begin position="106"/>
        <end position="123"/>
    </location>
</feature>
<reference evidence="3" key="1">
    <citation type="journal article" date="2019" name="Int. J. Syst. Evol. Microbiol.">
        <title>The Global Catalogue of Microorganisms (GCM) 10K type strain sequencing project: providing services to taxonomists for standard genome sequencing and annotation.</title>
        <authorList>
            <consortium name="The Broad Institute Genomics Platform"/>
            <consortium name="The Broad Institute Genome Sequencing Center for Infectious Disease"/>
            <person name="Wu L."/>
            <person name="Ma J."/>
        </authorList>
    </citation>
    <scope>NUCLEOTIDE SEQUENCE [LARGE SCALE GENOMIC DNA]</scope>
    <source>
        <strain evidence="3">JCM 17906</strain>
    </source>
</reference>
<dbReference type="RefSeq" id="WP_345413047.1">
    <property type="nucleotide sequence ID" value="NZ_BAABGT010000014.1"/>
</dbReference>
<keyword evidence="3" id="KW-1185">Reference proteome</keyword>
<feature type="transmembrane region" description="Helical" evidence="1">
    <location>
        <begin position="66"/>
        <end position="86"/>
    </location>
</feature>
<feature type="transmembrane region" description="Helical" evidence="1">
    <location>
        <begin position="12"/>
        <end position="34"/>
    </location>
</feature>
<proteinExistence type="predicted"/>
<gene>
    <name evidence="2" type="ORF">GCM10023175_09350</name>
</gene>
<evidence type="ECO:0000313" key="3">
    <source>
        <dbReference type="Proteomes" id="UP001501598"/>
    </source>
</evidence>
<protein>
    <submittedName>
        <fullName evidence="2">Uncharacterized protein</fullName>
    </submittedName>
</protein>
<organism evidence="2 3">
    <name type="scientific">Pseudonocardia xishanensis</name>
    <dbReference type="NCBI Taxonomy" id="630995"/>
    <lineage>
        <taxon>Bacteria</taxon>
        <taxon>Bacillati</taxon>
        <taxon>Actinomycetota</taxon>
        <taxon>Actinomycetes</taxon>
        <taxon>Pseudonocardiales</taxon>
        <taxon>Pseudonocardiaceae</taxon>
        <taxon>Pseudonocardia</taxon>
    </lineage>
</organism>
<evidence type="ECO:0000313" key="2">
    <source>
        <dbReference type="EMBL" id="GAA4538840.1"/>
    </source>
</evidence>
<keyword evidence="1" id="KW-1133">Transmembrane helix</keyword>
<sequence length="187" mass="19123">MRTVPGTTLDRLLTLSLACSLGLTLVSSVLYALLGWDSPPAALLHIVGGALGGILVVRVVTWLDRLAPAVLVVGMLGAAGVVGYGFNTITVGLGGLDLIDASGPATILKVLGLFWPLTLLLAGIGLWNRVPRWCAAGIVVGALAFPVSRIANIGWLAVLVDLVLLGCLVAVPSVLRGVGSAQPEPVH</sequence>
<comment type="caution">
    <text evidence="2">The sequence shown here is derived from an EMBL/GenBank/DDBJ whole genome shotgun (WGS) entry which is preliminary data.</text>
</comment>
<accession>A0ABP8RH89</accession>
<keyword evidence="1" id="KW-0472">Membrane</keyword>
<keyword evidence="1" id="KW-0812">Transmembrane</keyword>